<protein>
    <submittedName>
        <fullName evidence="2">Uncharacterized protein</fullName>
    </submittedName>
</protein>
<reference evidence="2 3" key="1">
    <citation type="journal article" date="2021" name="Int. J. Syst. Evol. Microbiol.">
        <title>Reticulibacter mediterranei gen. nov., sp. nov., within the new family Reticulibacteraceae fam. nov., and Ktedonospora formicarum gen. nov., sp. nov., Ktedonobacter robiniae sp. nov., Dictyobacter formicarum sp. nov. and Dictyobacter arantiisoli sp. nov., belonging to the class Ktedonobacteria.</title>
        <authorList>
            <person name="Yabe S."/>
            <person name="Zheng Y."/>
            <person name="Wang C.M."/>
            <person name="Sakai Y."/>
            <person name="Abe K."/>
            <person name="Yokota A."/>
            <person name="Donadio S."/>
            <person name="Cavaletti L."/>
            <person name="Monciardini P."/>
        </authorList>
    </citation>
    <scope>NUCLEOTIDE SEQUENCE [LARGE SCALE GENOMIC DNA]</scope>
    <source>
        <strain evidence="2 3">SOSP1-9</strain>
    </source>
</reference>
<sequence>MGKKVSLLILGAIITIFFLALSAYQLSKVFTGSVAGDELTAAQISGWTALILFLLGISGIIFIMRSNSADL</sequence>
<feature type="transmembrane region" description="Helical" evidence="1">
    <location>
        <begin position="7"/>
        <end position="24"/>
    </location>
</feature>
<evidence type="ECO:0000313" key="2">
    <source>
        <dbReference type="EMBL" id="GHO86540.1"/>
    </source>
</evidence>
<comment type="caution">
    <text evidence="2">The sequence shown here is derived from an EMBL/GenBank/DDBJ whole genome shotgun (WGS) entry which is preliminary data.</text>
</comment>
<keyword evidence="1" id="KW-1133">Transmembrane helix</keyword>
<name>A0ABQ3VJZ3_9CHLR</name>
<proteinExistence type="predicted"/>
<evidence type="ECO:0000313" key="3">
    <source>
        <dbReference type="Proteomes" id="UP000635565"/>
    </source>
</evidence>
<evidence type="ECO:0000256" key="1">
    <source>
        <dbReference type="SAM" id="Phobius"/>
    </source>
</evidence>
<keyword evidence="1" id="KW-0472">Membrane</keyword>
<keyword evidence="1" id="KW-0812">Transmembrane</keyword>
<gene>
    <name evidence="2" type="ORF">KSZ_45460</name>
</gene>
<organism evidence="2 3">
    <name type="scientific">Dictyobacter formicarum</name>
    <dbReference type="NCBI Taxonomy" id="2778368"/>
    <lineage>
        <taxon>Bacteria</taxon>
        <taxon>Bacillati</taxon>
        <taxon>Chloroflexota</taxon>
        <taxon>Ktedonobacteria</taxon>
        <taxon>Ktedonobacterales</taxon>
        <taxon>Dictyobacteraceae</taxon>
        <taxon>Dictyobacter</taxon>
    </lineage>
</organism>
<keyword evidence="3" id="KW-1185">Reference proteome</keyword>
<accession>A0ABQ3VJZ3</accession>
<feature type="transmembrane region" description="Helical" evidence="1">
    <location>
        <begin position="44"/>
        <end position="64"/>
    </location>
</feature>
<dbReference type="Proteomes" id="UP000635565">
    <property type="component" value="Unassembled WGS sequence"/>
</dbReference>
<dbReference type="EMBL" id="BNJJ01000013">
    <property type="protein sequence ID" value="GHO86540.1"/>
    <property type="molecule type" value="Genomic_DNA"/>
</dbReference>